<proteinExistence type="predicted"/>
<evidence type="ECO:0000313" key="3">
    <source>
        <dbReference type="Proteomes" id="UP001221142"/>
    </source>
</evidence>
<feature type="region of interest" description="Disordered" evidence="1">
    <location>
        <begin position="62"/>
        <end position="86"/>
    </location>
</feature>
<name>A0AAD7BIU8_9AGAR</name>
<sequence length="144" mass="16985">GSYQHDVDSKEWPLCWESWEDFHSWRKNEEQSKCIELLLDNTYPPTFRDAPTFTKKCRYICSRGGKSRQPKPSTDKEKPARTRKNPSKRIDCQCIVMVKEYPDTSKLLGYHVDTHNHELGNANLRFTRIPPETREYIAGLLRLK</sequence>
<dbReference type="EMBL" id="JARKIF010000015">
    <property type="protein sequence ID" value="KAJ7622381.1"/>
    <property type="molecule type" value="Genomic_DNA"/>
</dbReference>
<evidence type="ECO:0008006" key="4">
    <source>
        <dbReference type="Google" id="ProtNLM"/>
    </source>
</evidence>
<feature type="non-terminal residue" evidence="2">
    <location>
        <position position="1"/>
    </location>
</feature>
<comment type="caution">
    <text evidence="2">The sequence shown here is derived from an EMBL/GenBank/DDBJ whole genome shotgun (WGS) entry which is preliminary data.</text>
</comment>
<evidence type="ECO:0000256" key="1">
    <source>
        <dbReference type="SAM" id="MobiDB-lite"/>
    </source>
</evidence>
<keyword evidence="3" id="KW-1185">Reference proteome</keyword>
<reference evidence="2" key="1">
    <citation type="submission" date="2023-03" db="EMBL/GenBank/DDBJ databases">
        <title>Massive genome expansion in bonnet fungi (Mycena s.s.) driven by repeated elements and novel gene families across ecological guilds.</title>
        <authorList>
            <consortium name="Lawrence Berkeley National Laboratory"/>
            <person name="Harder C.B."/>
            <person name="Miyauchi S."/>
            <person name="Viragh M."/>
            <person name="Kuo A."/>
            <person name="Thoen E."/>
            <person name="Andreopoulos B."/>
            <person name="Lu D."/>
            <person name="Skrede I."/>
            <person name="Drula E."/>
            <person name="Henrissat B."/>
            <person name="Morin E."/>
            <person name="Kohler A."/>
            <person name="Barry K."/>
            <person name="LaButti K."/>
            <person name="Morin E."/>
            <person name="Salamov A."/>
            <person name="Lipzen A."/>
            <person name="Mereny Z."/>
            <person name="Hegedus B."/>
            <person name="Baldrian P."/>
            <person name="Stursova M."/>
            <person name="Weitz H."/>
            <person name="Taylor A."/>
            <person name="Grigoriev I.V."/>
            <person name="Nagy L.G."/>
            <person name="Martin F."/>
            <person name="Kauserud H."/>
        </authorList>
    </citation>
    <scope>NUCLEOTIDE SEQUENCE</scope>
    <source>
        <strain evidence="2">9284</strain>
    </source>
</reference>
<gene>
    <name evidence="2" type="ORF">FB45DRAFT_1091299</name>
</gene>
<feature type="non-terminal residue" evidence="2">
    <location>
        <position position="144"/>
    </location>
</feature>
<dbReference type="AlphaFoldDB" id="A0AAD7BIU8"/>
<organism evidence="2 3">
    <name type="scientific">Roridomyces roridus</name>
    <dbReference type="NCBI Taxonomy" id="1738132"/>
    <lineage>
        <taxon>Eukaryota</taxon>
        <taxon>Fungi</taxon>
        <taxon>Dikarya</taxon>
        <taxon>Basidiomycota</taxon>
        <taxon>Agaricomycotina</taxon>
        <taxon>Agaricomycetes</taxon>
        <taxon>Agaricomycetidae</taxon>
        <taxon>Agaricales</taxon>
        <taxon>Marasmiineae</taxon>
        <taxon>Mycenaceae</taxon>
        <taxon>Roridomyces</taxon>
    </lineage>
</organism>
<protein>
    <recommendedName>
        <fullName evidence="4">FAR1 domain-containing protein</fullName>
    </recommendedName>
</protein>
<dbReference type="Proteomes" id="UP001221142">
    <property type="component" value="Unassembled WGS sequence"/>
</dbReference>
<accession>A0AAD7BIU8</accession>
<evidence type="ECO:0000313" key="2">
    <source>
        <dbReference type="EMBL" id="KAJ7622381.1"/>
    </source>
</evidence>